<organism evidence="5 6">
    <name type="scientific">Williamwhitmania taraxaci</name>
    <dbReference type="NCBI Taxonomy" id="1640674"/>
    <lineage>
        <taxon>Bacteria</taxon>
        <taxon>Pseudomonadati</taxon>
        <taxon>Bacteroidota</taxon>
        <taxon>Bacteroidia</taxon>
        <taxon>Bacteroidales</taxon>
        <taxon>Williamwhitmaniaceae</taxon>
        <taxon>Williamwhitmania</taxon>
    </lineage>
</organism>
<dbReference type="SMART" id="SM00738">
    <property type="entry name" value="NGN"/>
    <property type="match status" value="1"/>
</dbReference>
<evidence type="ECO:0000256" key="3">
    <source>
        <dbReference type="ARBA" id="ARBA00023163"/>
    </source>
</evidence>
<evidence type="ECO:0000259" key="4">
    <source>
        <dbReference type="SMART" id="SM00738"/>
    </source>
</evidence>
<dbReference type="Proteomes" id="UP000199452">
    <property type="component" value="Unassembled WGS sequence"/>
</dbReference>
<dbReference type="PANTHER" id="PTHR30265">
    <property type="entry name" value="RHO-INTERACTING TRANSCRIPTION TERMINATION FACTOR NUSG"/>
    <property type="match status" value="1"/>
</dbReference>
<dbReference type="NCBIfam" id="NF033644">
    <property type="entry name" value="antiterm_UpxY"/>
    <property type="match status" value="1"/>
</dbReference>
<dbReference type="SUPFAM" id="SSF82679">
    <property type="entry name" value="N-utilization substance G protein NusG, N-terminal domain"/>
    <property type="match status" value="1"/>
</dbReference>
<dbReference type="PANTHER" id="PTHR30265:SF4">
    <property type="entry name" value="KOW MOTIF FAMILY PROTEIN, EXPRESSED"/>
    <property type="match status" value="1"/>
</dbReference>
<dbReference type="InterPro" id="IPR006645">
    <property type="entry name" value="NGN-like_dom"/>
</dbReference>
<dbReference type="InterPro" id="IPR036735">
    <property type="entry name" value="NGN_dom_sf"/>
</dbReference>
<dbReference type="EMBL" id="FMYP01000001">
    <property type="protein sequence ID" value="SDB81084.1"/>
    <property type="molecule type" value="Genomic_DNA"/>
</dbReference>
<keyword evidence="6" id="KW-1185">Reference proteome</keyword>
<reference evidence="5 6" key="1">
    <citation type="submission" date="2016-09" db="EMBL/GenBank/DDBJ databases">
        <authorList>
            <person name="Capua I."/>
            <person name="De Benedictis P."/>
            <person name="Joannis T."/>
            <person name="Lombin L.H."/>
            <person name="Cattoli G."/>
        </authorList>
    </citation>
    <scope>NUCLEOTIDE SEQUENCE [LARGE SCALE GENOMIC DNA]</scope>
    <source>
        <strain evidence="5 6">A7P-90m</strain>
    </source>
</reference>
<accession>A0A1G6GGK0</accession>
<dbReference type="OrthoDB" id="9796143at2"/>
<keyword evidence="3" id="KW-0804">Transcription</keyword>
<keyword evidence="2" id="KW-0805">Transcription regulation</keyword>
<dbReference type="STRING" id="1640674.SAMN05216323_100124"/>
<evidence type="ECO:0000256" key="1">
    <source>
        <dbReference type="ARBA" id="ARBA00022814"/>
    </source>
</evidence>
<feature type="domain" description="NusG-like N-terminal" evidence="4">
    <location>
        <begin position="9"/>
        <end position="106"/>
    </location>
</feature>
<dbReference type="GO" id="GO:0006354">
    <property type="term" value="P:DNA-templated transcription elongation"/>
    <property type="evidence" value="ECO:0007669"/>
    <property type="project" value="InterPro"/>
</dbReference>
<dbReference type="Gene3D" id="3.30.70.940">
    <property type="entry name" value="NusG, N-terminal domain"/>
    <property type="match status" value="1"/>
</dbReference>
<keyword evidence="1" id="KW-0889">Transcription antitermination</keyword>
<gene>
    <name evidence="5" type="ORF">SAMN05216323_100124</name>
</gene>
<proteinExistence type="predicted"/>
<dbReference type="RefSeq" id="WP_092433914.1">
    <property type="nucleotide sequence ID" value="NZ_FMYP01000001.1"/>
</dbReference>
<protein>
    <submittedName>
        <fullName evidence="5">Transcription antitermination factor NusG</fullName>
    </submittedName>
</protein>
<evidence type="ECO:0000313" key="6">
    <source>
        <dbReference type="Proteomes" id="UP000199452"/>
    </source>
</evidence>
<evidence type="ECO:0000313" key="5">
    <source>
        <dbReference type="EMBL" id="SDB81084.1"/>
    </source>
</evidence>
<dbReference type="GO" id="GO:0031564">
    <property type="term" value="P:transcription antitermination"/>
    <property type="evidence" value="ECO:0007669"/>
    <property type="project" value="UniProtKB-KW"/>
</dbReference>
<dbReference type="AlphaFoldDB" id="A0A1G6GGK0"/>
<dbReference type="InterPro" id="IPR043425">
    <property type="entry name" value="NusG-like"/>
</dbReference>
<name>A0A1G6GGK0_9BACT</name>
<evidence type="ECO:0000256" key="2">
    <source>
        <dbReference type="ARBA" id="ARBA00023015"/>
    </source>
</evidence>
<dbReference type="Pfam" id="PF02357">
    <property type="entry name" value="NusG"/>
    <property type="match status" value="1"/>
</dbReference>
<sequence length="171" mass="19667">MTAEIKKETVRWYALYTKSRNEKKVHERLTEHGYESFLPMHKVVRQWSDRKKVVEVPLINSYVFVRMVLSQRFAVLQDPGAVCFINFEKLPAPVADKDIAYLKCILEEDIEVEVVETPLSKGEKVKVNAGQLMGLEGELVDHKGGQRVVVRIENIPFSLVVTVPLEFVERL</sequence>